<feature type="compositionally biased region" description="Polar residues" evidence="5">
    <location>
        <begin position="288"/>
        <end position="305"/>
    </location>
</feature>
<feature type="compositionally biased region" description="Acidic residues" evidence="5">
    <location>
        <begin position="306"/>
        <end position="315"/>
    </location>
</feature>
<dbReference type="Pfam" id="PF03547">
    <property type="entry name" value="Mem_trans"/>
    <property type="match status" value="1"/>
</dbReference>
<reference evidence="7 8" key="1">
    <citation type="journal article" date="2011" name="J. Gen. Appl. Microbiol.">
        <title>Draft genome sequencing of the enigmatic basidiomycete Mixia osmundae.</title>
        <authorList>
            <person name="Nishida H."/>
            <person name="Nagatsuka Y."/>
            <person name="Sugiyama J."/>
        </authorList>
    </citation>
    <scope>NUCLEOTIDE SEQUENCE [LARGE SCALE GENOMIC DNA]</scope>
    <source>
        <strain evidence="8">CBS 9802 / IAM 14324 / JCM 22182 / KY 12970</strain>
    </source>
</reference>
<dbReference type="InParanoid" id="G7E8U4"/>
<dbReference type="eggNOG" id="KOG2722">
    <property type="taxonomic scope" value="Eukaryota"/>
</dbReference>
<dbReference type="FunCoup" id="G7E8U4">
    <property type="interactions" value="23"/>
</dbReference>
<name>G7E8U4_MIXOS</name>
<comment type="subcellular location">
    <subcellularLocation>
        <location evidence="1">Membrane</location>
        <topology evidence="1">Multi-pass membrane protein</topology>
    </subcellularLocation>
</comment>
<feature type="transmembrane region" description="Helical" evidence="6">
    <location>
        <begin position="54"/>
        <end position="73"/>
    </location>
</feature>
<feature type="region of interest" description="Disordered" evidence="5">
    <location>
        <begin position="448"/>
        <end position="471"/>
    </location>
</feature>
<keyword evidence="2 6" id="KW-0812">Transmembrane</keyword>
<gene>
    <name evidence="7" type="primary">Mo06263</name>
    <name evidence="7" type="ORF">E5Q_06263</name>
</gene>
<feature type="transmembrane region" description="Helical" evidence="6">
    <location>
        <begin position="574"/>
        <end position="596"/>
    </location>
</feature>
<evidence type="ECO:0000256" key="1">
    <source>
        <dbReference type="ARBA" id="ARBA00004141"/>
    </source>
</evidence>
<feature type="transmembrane region" description="Helical" evidence="6">
    <location>
        <begin position="118"/>
        <end position="141"/>
    </location>
</feature>
<dbReference type="OrthoDB" id="2499604at2759"/>
<evidence type="ECO:0000256" key="6">
    <source>
        <dbReference type="SAM" id="Phobius"/>
    </source>
</evidence>
<dbReference type="InterPro" id="IPR004776">
    <property type="entry name" value="Mem_transp_PIN-like"/>
</dbReference>
<feature type="transmembrane region" description="Helical" evidence="6">
    <location>
        <begin position="85"/>
        <end position="106"/>
    </location>
</feature>
<organism evidence="7 8">
    <name type="scientific">Mixia osmundae (strain CBS 9802 / IAM 14324 / JCM 22182 / KY 12970)</name>
    <dbReference type="NCBI Taxonomy" id="764103"/>
    <lineage>
        <taxon>Eukaryota</taxon>
        <taxon>Fungi</taxon>
        <taxon>Dikarya</taxon>
        <taxon>Basidiomycota</taxon>
        <taxon>Pucciniomycotina</taxon>
        <taxon>Mixiomycetes</taxon>
        <taxon>Mixiales</taxon>
        <taxon>Mixiaceae</taxon>
        <taxon>Mixia</taxon>
    </lineage>
</organism>
<feature type="compositionally biased region" description="Basic and acidic residues" evidence="5">
    <location>
        <begin position="223"/>
        <end position="234"/>
    </location>
</feature>
<reference evidence="7 8" key="2">
    <citation type="journal article" date="2012" name="Open Biol.">
        <title>Characteristics of nucleosomes and linker DNA regions on the genome of the basidiomycete Mixia osmundae revealed by mono- and dinucleosome mapping.</title>
        <authorList>
            <person name="Nishida H."/>
            <person name="Kondo S."/>
            <person name="Matsumoto T."/>
            <person name="Suzuki Y."/>
            <person name="Yoshikawa H."/>
            <person name="Taylor T.D."/>
            <person name="Sugiyama J."/>
        </authorList>
    </citation>
    <scope>NUCLEOTIDE SEQUENCE [LARGE SCALE GENOMIC DNA]</scope>
    <source>
        <strain evidence="8">CBS 9802 / IAM 14324 / JCM 22182 / KY 12970</strain>
    </source>
</reference>
<feature type="transmembrane region" description="Helical" evidence="6">
    <location>
        <begin position="161"/>
        <end position="179"/>
    </location>
</feature>
<comment type="caution">
    <text evidence="7">The sequence shown here is derived from an EMBL/GenBank/DDBJ whole genome shotgun (WGS) entry which is preliminary data.</text>
</comment>
<dbReference type="GO" id="GO:0055085">
    <property type="term" value="P:transmembrane transport"/>
    <property type="evidence" value="ECO:0007669"/>
    <property type="project" value="InterPro"/>
</dbReference>
<dbReference type="HOGENOM" id="CLU_026460_0_0_1"/>
<accession>G7E8U4</accession>
<feature type="compositionally biased region" description="Polar residues" evidence="5">
    <location>
        <begin position="235"/>
        <end position="247"/>
    </location>
</feature>
<proteinExistence type="predicted"/>
<feature type="transmembrane region" description="Helical" evidence="6">
    <location>
        <begin position="20"/>
        <end position="42"/>
    </location>
</feature>
<feature type="region of interest" description="Disordered" evidence="5">
    <location>
        <begin position="219"/>
        <end position="347"/>
    </location>
</feature>
<dbReference type="GO" id="GO:0005783">
    <property type="term" value="C:endoplasmic reticulum"/>
    <property type="evidence" value="ECO:0007669"/>
    <property type="project" value="TreeGrafter"/>
</dbReference>
<dbReference type="GO" id="GO:0016020">
    <property type="term" value="C:membrane"/>
    <property type="evidence" value="ECO:0007669"/>
    <property type="project" value="UniProtKB-SubCell"/>
</dbReference>
<dbReference type="EMBL" id="BABT02000220">
    <property type="protein sequence ID" value="GAA99562.1"/>
    <property type="molecule type" value="Genomic_DNA"/>
</dbReference>
<evidence type="ECO:0000313" key="7">
    <source>
        <dbReference type="EMBL" id="GAA99562.1"/>
    </source>
</evidence>
<evidence type="ECO:0000256" key="5">
    <source>
        <dbReference type="SAM" id="MobiDB-lite"/>
    </source>
</evidence>
<dbReference type="PANTHER" id="PTHR31794">
    <property type="entry name" value="AUXIN EFFLUX TRANSPORTER FAMILY PROTEIN (EUROFUNG)"/>
    <property type="match status" value="1"/>
</dbReference>
<feature type="transmembrane region" description="Helical" evidence="6">
    <location>
        <begin position="504"/>
        <end position="526"/>
    </location>
</feature>
<dbReference type="OMA" id="RENRSCW"/>
<dbReference type="PANTHER" id="PTHR31794:SF2">
    <property type="entry name" value="AUXIN EFFLUX TRANSPORTER FAMILY PROTEIN (EUROFUNG)"/>
    <property type="match status" value="1"/>
</dbReference>
<feature type="transmembrane region" description="Helical" evidence="6">
    <location>
        <begin position="418"/>
        <end position="440"/>
    </location>
</feature>
<evidence type="ECO:0000313" key="8">
    <source>
        <dbReference type="Proteomes" id="UP000009131"/>
    </source>
</evidence>
<evidence type="ECO:0000256" key="2">
    <source>
        <dbReference type="ARBA" id="ARBA00022692"/>
    </source>
</evidence>
<evidence type="ECO:0008006" key="9">
    <source>
        <dbReference type="Google" id="ProtNLM"/>
    </source>
</evidence>
<keyword evidence="4 6" id="KW-0472">Membrane</keyword>
<keyword evidence="3 6" id="KW-1133">Transmembrane helix</keyword>
<feature type="transmembrane region" description="Helical" evidence="6">
    <location>
        <begin position="386"/>
        <end position="406"/>
    </location>
</feature>
<evidence type="ECO:0000256" key="4">
    <source>
        <dbReference type="ARBA" id="ARBA00023136"/>
    </source>
</evidence>
<protein>
    <recommendedName>
        <fullName evidence="9">Auxin efflux carrier</fullName>
    </recommendedName>
</protein>
<sequence length="607" mass="66371">MRGHDHAGGSGTDSAALLQLLRVVADAIIEVFLLCIVGYVLARKGIVDDKTKKRLNHLNVSLFTPCLLFSKVAWSLSPDKLAELWVVPIGFCIVTGVSAGVAYVMAKLFRLKKSQAAFAIACSMFGNSNSLPIALMQSLVATVSGLKWGKDDDKDQMLGRALSYLVLFSTLGIILRWSYGVRLLSTADDEEPAQSRSNSALTPSQNVIPIVESENAPLLRRSKSSEDRFIERTESASTIVKTPSPTDLSHKARVSYVDEPESMRDETAEPQMMTGEGKQPPDLRPSSVFHSFPNTRQHTPATSEWGNDDDDDEEDERHRLEGLNSQEEDEDSEWGVSRGVGRRDLPAPASSRLQSRFRKIWSSFKAGTYRWIGSPSMKLGRGIGKFMTVPLWAALLSMVVACIPPLQSLLHDVEPLKGALRSAGNCSVPITLVVLGAYFYRPPADPAQPRRMPIRRRSTAPDLGEGRKAEDQSRFKKIMNRLPLPSASALRQSEAQAPGETRTVMVAILSRMIITPLILLPLLGWWASKTINVADDPVFIVTACLIIGAPPAITLAQMTSAASDAFELLITRTLFVAYAIVTPPTTVLLVIVGLLLDQWQDGVKGGT</sequence>
<keyword evidence="8" id="KW-1185">Reference proteome</keyword>
<dbReference type="AlphaFoldDB" id="G7E8U4"/>
<dbReference type="STRING" id="764103.G7E8U4"/>
<evidence type="ECO:0000256" key="3">
    <source>
        <dbReference type="ARBA" id="ARBA00022989"/>
    </source>
</evidence>
<dbReference type="Proteomes" id="UP000009131">
    <property type="component" value="Unassembled WGS sequence"/>
</dbReference>
<feature type="transmembrane region" description="Helical" evidence="6">
    <location>
        <begin position="538"/>
        <end position="562"/>
    </location>
</feature>
<dbReference type="RefSeq" id="XP_014568787.1">
    <property type="nucleotide sequence ID" value="XM_014713301.1"/>
</dbReference>